<accession>A0A5K1K0T4</accession>
<feature type="compositionally biased region" description="Basic and acidic residues" evidence="1">
    <location>
        <begin position="431"/>
        <end position="440"/>
    </location>
</feature>
<protein>
    <submittedName>
        <fullName evidence="2">Laccase-2 (Diphenol oxidase 2) (Urishiol oxidase 2))</fullName>
        <ecNumber evidence="2">1.10.3.2</ecNumber>
    </submittedName>
</protein>
<feature type="compositionally biased region" description="Basic and acidic residues" evidence="1">
    <location>
        <begin position="453"/>
        <end position="462"/>
    </location>
</feature>
<reference evidence="2" key="1">
    <citation type="submission" date="2019-10" db="EMBL/GenBank/DDBJ databases">
        <authorList>
            <person name="Nor Muhammad N."/>
        </authorList>
    </citation>
    <scope>NUCLEOTIDE SEQUENCE</scope>
</reference>
<name>A0A5K1K0T4_9APHY</name>
<dbReference type="EC" id="1.10.3.2" evidence="2"/>
<proteinExistence type="predicted"/>
<dbReference type="GO" id="GO:0052716">
    <property type="term" value="F:hydroquinone:oxygen oxidoreductase activity"/>
    <property type="evidence" value="ECO:0007669"/>
    <property type="project" value="UniProtKB-EC"/>
</dbReference>
<feature type="region of interest" description="Disordered" evidence="1">
    <location>
        <begin position="408"/>
        <end position="462"/>
    </location>
</feature>
<gene>
    <name evidence="2" type="primary">Q96WM9</name>
</gene>
<dbReference type="Gene3D" id="3.80.10.10">
    <property type="entry name" value="Ribonuclease Inhibitor"/>
    <property type="match status" value="1"/>
</dbReference>
<keyword evidence="2" id="KW-0560">Oxidoreductase</keyword>
<dbReference type="AlphaFoldDB" id="A0A5K1K0T4"/>
<evidence type="ECO:0000313" key="2">
    <source>
        <dbReference type="EMBL" id="VWO97774.1"/>
    </source>
</evidence>
<evidence type="ECO:0000256" key="1">
    <source>
        <dbReference type="SAM" id="MobiDB-lite"/>
    </source>
</evidence>
<dbReference type="InterPro" id="IPR032675">
    <property type="entry name" value="LRR_dom_sf"/>
</dbReference>
<organism evidence="2">
    <name type="scientific">Ganoderma boninense</name>
    <dbReference type="NCBI Taxonomy" id="34458"/>
    <lineage>
        <taxon>Eukaryota</taxon>
        <taxon>Fungi</taxon>
        <taxon>Dikarya</taxon>
        <taxon>Basidiomycota</taxon>
        <taxon>Agaricomycotina</taxon>
        <taxon>Agaricomycetes</taxon>
        <taxon>Polyporales</taxon>
        <taxon>Polyporaceae</taxon>
        <taxon>Ganoderma</taxon>
    </lineage>
</organism>
<feature type="compositionally biased region" description="Basic and acidic residues" evidence="1">
    <location>
        <begin position="408"/>
        <end position="421"/>
    </location>
</feature>
<dbReference type="EMBL" id="LR726519">
    <property type="protein sequence ID" value="VWO97774.1"/>
    <property type="molecule type" value="Genomic_DNA"/>
</dbReference>
<sequence>MTSSSASCSSLRALHLTVGKVGPAAAAALVSLLSELRMQPSARFTSLDFDGYTEGLLESSPDLPGAFVGLTTLKTLRIDQARTLGADMVLNMKSSLVSADLGLDVILDGVPTLEQRCMSNPIFLLQGSQDTLEKLKASWVLTDDNVSYRIRYPRVRELDLDCLDIPLTYDFVRAFPNTSTLSVSSMRFSGDSDMPEVTRYRNANKREQDEYGTWQALDVVTCSLLDAYLVALRCPVTTLQLSLNGTGESQEWCARMLGAVLDDVHPKVLRLRMGSPRILLRPSLLSALRVERKRQLETLAITYEVTVRDTAFIVKEALVWILQELMPVPITTLELEIDCEEAYAGTPDLDADEQYRYLGRSGGDYFVDLDLRDLAREFMAFIETVTVVRICLRGHRVRKDASVMREFDPGEDEARAERTSEVYEENEDDERSGKGEEHVVDQSLCEPESSQQEVERMLSVED</sequence>